<dbReference type="EMBL" id="JFZA02000030">
    <property type="protein sequence ID" value="KFG89399.1"/>
    <property type="molecule type" value="Genomic_DNA"/>
</dbReference>
<feature type="chain" id="PRO_5001813150" evidence="2">
    <location>
        <begin position="20"/>
        <end position="310"/>
    </location>
</feature>
<dbReference type="PANTHER" id="PTHR48081">
    <property type="entry name" value="AB HYDROLASE SUPERFAMILY PROTEIN C4A8.06C"/>
    <property type="match status" value="1"/>
</dbReference>
<evidence type="ECO:0000313" key="5">
    <source>
        <dbReference type="Proteomes" id="UP000024284"/>
    </source>
</evidence>
<dbReference type="Gene3D" id="3.40.50.1820">
    <property type="entry name" value="alpha/beta hydrolase"/>
    <property type="match status" value="1"/>
</dbReference>
<dbReference type="InterPro" id="IPR050300">
    <property type="entry name" value="GDXG_lipolytic_enzyme"/>
</dbReference>
<evidence type="ECO:0000256" key="2">
    <source>
        <dbReference type="SAM" id="SignalP"/>
    </source>
</evidence>
<keyword evidence="4" id="KW-0858">Xylan degradation</keyword>
<dbReference type="PATRIC" id="fig|1219045.3.peg.2880"/>
<gene>
    <name evidence="4" type="ORF">BV98_002838</name>
</gene>
<reference evidence="4" key="1">
    <citation type="submission" date="2014-08" db="EMBL/GenBank/DDBJ databases">
        <title>Draft genome sequences of Sphingobium herbicidovorans.</title>
        <authorList>
            <person name="Gan H.M."/>
            <person name="Gan H.Y."/>
            <person name="Savka M.A."/>
        </authorList>
    </citation>
    <scope>NUCLEOTIDE SEQUENCE [LARGE SCALE GENOMIC DNA]</scope>
    <source>
        <strain evidence="4">NBRC 16415</strain>
    </source>
</reference>
<evidence type="ECO:0000313" key="4">
    <source>
        <dbReference type="EMBL" id="KFG89399.1"/>
    </source>
</evidence>
<evidence type="ECO:0000256" key="1">
    <source>
        <dbReference type="ARBA" id="ARBA00022801"/>
    </source>
</evidence>
<sequence length="310" mass="33369">MKRLVLTALILAMATPASAQMQATPIERPKMAEIPLYSAAAKDVDNEQWEHVSGRFGQVVIENTTVRNVTRPTITPYLPDPAKATGAGVVVAPGGAFMSLSMSSEGEEIARWLADQGIAAFVLKYRLNETPRDWKEYMKALGQRMAQASRNDIGAGLKEARATQDALAALALVRSRAKAFRIDPSRVGMIGFSAGAMTALNATLEGQGDARPAFIGYIYGPMAAVTVPADAPPMFNAIAMDDSLFKNQGFAIADAWRKARRPVELHAYERGDHGFGIGRPGTTSVGLLPQFTAWLRMHGLLGDRAVSSRP</sequence>
<dbReference type="eggNOG" id="COG0657">
    <property type="taxonomic scope" value="Bacteria"/>
</dbReference>
<organism evidence="4 5">
    <name type="scientific">Sphingobium herbicidovorans (strain ATCC 700291 / DSM 11019 / CCUG 56400 / KCTC 2939 / LMG 18315 / NBRC 16415 / MH)</name>
    <name type="common">Sphingomonas herbicidovorans</name>
    <dbReference type="NCBI Taxonomy" id="1219045"/>
    <lineage>
        <taxon>Bacteria</taxon>
        <taxon>Pseudomonadati</taxon>
        <taxon>Pseudomonadota</taxon>
        <taxon>Alphaproteobacteria</taxon>
        <taxon>Sphingomonadales</taxon>
        <taxon>Sphingomonadaceae</taxon>
        <taxon>Sphingobium</taxon>
    </lineage>
</organism>
<dbReference type="InterPro" id="IPR029058">
    <property type="entry name" value="AB_hydrolase_fold"/>
</dbReference>
<evidence type="ECO:0000259" key="3">
    <source>
        <dbReference type="Pfam" id="PF01738"/>
    </source>
</evidence>
<keyword evidence="1 4" id="KW-0378">Hydrolase</keyword>
<dbReference type="Proteomes" id="UP000024284">
    <property type="component" value="Unassembled WGS sequence"/>
</dbReference>
<keyword evidence="4" id="KW-0326">Glycosidase</keyword>
<keyword evidence="4" id="KW-0624">Polysaccharide degradation</keyword>
<comment type="caution">
    <text evidence="4">The sequence shown here is derived from an EMBL/GenBank/DDBJ whole genome shotgun (WGS) entry which is preliminary data.</text>
</comment>
<accession>A0A086P7N1</accession>
<protein>
    <submittedName>
        <fullName evidence="4">Xylanase</fullName>
    </submittedName>
</protein>
<dbReference type="RefSeq" id="WP_037467360.1">
    <property type="nucleotide sequence ID" value="NZ_BCZD01000031.1"/>
</dbReference>
<dbReference type="GO" id="GO:0016798">
    <property type="term" value="F:hydrolase activity, acting on glycosyl bonds"/>
    <property type="evidence" value="ECO:0007669"/>
    <property type="project" value="UniProtKB-KW"/>
</dbReference>
<proteinExistence type="predicted"/>
<keyword evidence="5" id="KW-1185">Reference proteome</keyword>
<feature type="signal peptide" evidence="2">
    <location>
        <begin position="1"/>
        <end position="19"/>
    </location>
</feature>
<dbReference type="STRING" id="76947.GCA_002080435_02976"/>
<dbReference type="OrthoDB" id="9771666at2"/>
<dbReference type="AlphaFoldDB" id="A0A086P7N1"/>
<dbReference type="PANTHER" id="PTHR48081:SF6">
    <property type="entry name" value="PEPTIDASE S9 PROLYL OLIGOPEPTIDASE CATALYTIC DOMAIN-CONTAINING PROTEIN"/>
    <property type="match status" value="1"/>
</dbReference>
<name>A0A086P7N1_SPHHM</name>
<keyword evidence="4" id="KW-0119">Carbohydrate metabolism</keyword>
<dbReference type="SUPFAM" id="SSF53474">
    <property type="entry name" value="alpha/beta-Hydrolases"/>
    <property type="match status" value="1"/>
</dbReference>
<dbReference type="Pfam" id="PF01738">
    <property type="entry name" value="DLH"/>
    <property type="match status" value="1"/>
</dbReference>
<dbReference type="GO" id="GO:0045493">
    <property type="term" value="P:xylan catabolic process"/>
    <property type="evidence" value="ECO:0007669"/>
    <property type="project" value="UniProtKB-KW"/>
</dbReference>
<feature type="domain" description="Dienelactone hydrolase" evidence="3">
    <location>
        <begin position="77"/>
        <end position="276"/>
    </location>
</feature>
<dbReference type="InterPro" id="IPR002925">
    <property type="entry name" value="Dienelactn_hydro"/>
</dbReference>
<keyword evidence="2" id="KW-0732">Signal</keyword>